<evidence type="ECO:0000313" key="1">
    <source>
        <dbReference type="EMBL" id="PVH37597.1"/>
    </source>
</evidence>
<dbReference type="EMBL" id="CM008050">
    <property type="protein sequence ID" value="PVH37597.1"/>
    <property type="molecule type" value="Genomic_DNA"/>
</dbReference>
<organism evidence="1">
    <name type="scientific">Panicum hallii</name>
    <dbReference type="NCBI Taxonomy" id="206008"/>
    <lineage>
        <taxon>Eukaryota</taxon>
        <taxon>Viridiplantae</taxon>
        <taxon>Streptophyta</taxon>
        <taxon>Embryophyta</taxon>
        <taxon>Tracheophyta</taxon>
        <taxon>Spermatophyta</taxon>
        <taxon>Magnoliopsida</taxon>
        <taxon>Liliopsida</taxon>
        <taxon>Poales</taxon>
        <taxon>Poaceae</taxon>
        <taxon>PACMAD clade</taxon>
        <taxon>Panicoideae</taxon>
        <taxon>Panicodae</taxon>
        <taxon>Paniceae</taxon>
        <taxon>Panicinae</taxon>
        <taxon>Panicum</taxon>
        <taxon>Panicum sect. Panicum</taxon>
    </lineage>
</organism>
<accession>A0A2T8IIW3</accession>
<sequence length="141" mass="15608">MAVGLAVLRYSDLDFFCEAPAARHGPGPDERGVHPRPMGGIRCDFPVRRDGILLRLESKLRRYGALLGLRCCCPTRSVVCFSGAVRRRPAISASTVVPMDLLVIFSFFKDLCANILGQLSLLYPSSTCLYLYESVSVFLTY</sequence>
<dbReference type="Proteomes" id="UP000243499">
    <property type="component" value="Chromosome 5"/>
</dbReference>
<dbReference type="Gramene" id="PVH37597">
    <property type="protein sequence ID" value="PVH37597"/>
    <property type="gene ID" value="PAHAL_5G040200"/>
</dbReference>
<reference evidence="1" key="1">
    <citation type="submission" date="2018-04" db="EMBL/GenBank/DDBJ databases">
        <title>WGS assembly of Panicum hallii.</title>
        <authorList>
            <person name="Lovell J."/>
            <person name="Jenkins J."/>
            <person name="Lowry D."/>
            <person name="Mamidi S."/>
            <person name="Sreedasyam A."/>
            <person name="Weng X."/>
            <person name="Barry K."/>
            <person name="Bonette J."/>
            <person name="Campitelli B."/>
            <person name="Daum C."/>
            <person name="Gordon S."/>
            <person name="Gould B."/>
            <person name="Lipzen A."/>
            <person name="Macqueen A."/>
            <person name="Palacio-Mejia J."/>
            <person name="Plott C."/>
            <person name="Shakirov E."/>
            <person name="Shu S."/>
            <person name="Yoshinaga Y."/>
            <person name="Zane M."/>
            <person name="Rokhsar D."/>
            <person name="Grimwood J."/>
            <person name="Schmutz J."/>
            <person name="Juenger T."/>
        </authorList>
    </citation>
    <scope>NUCLEOTIDE SEQUENCE [LARGE SCALE GENOMIC DNA]</scope>
    <source>
        <strain evidence="1">FIL2</strain>
    </source>
</reference>
<gene>
    <name evidence="1" type="ORF">PAHAL_5G040200</name>
</gene>
<protein>
    <submittedName>
        <fullName evidence="1">Uncharacterized protein</fullName>
    </submittedName>
</protein>
<proteinExistence type="predicted"/>
<name>A0A2T8IIW3_9POAL</name>
<dbReference type="AlphaFoldDB" id="A0A2T8IIW3"/>